<dbReference type="EMBL" id="JAPNKA010000001">
    <property type="protein sequence ID" value="MCY1080015.1"/>
    <property type="molecule type" value="Genomic_DNA"/>
</dbReference>
<accession>A0ABT4AED6</accession>
<dbReference type="RefSeq" id="WP_267538696.1">
    <property type="nucleotide sequence ID" value="NZ_JAPNKA010000001.1"/>
</dbReference>
<gene>
    <name evidence="1" type="ORF">OV287_36750</name>
</gene>
<organism evidence="1 2">
    <name type="scientific">Archangium lansingense</name>
    <dbReference type="NCBI Taxonomy" id="2995310"/>
    <lineage>
        <taxon>Bacteria</taxon>
        <taxon>Pseudomonadati</taxon>
        <taxon>Myxococcota</taxon>
        <taxon>Myxococcia</taxon>
        <taxon>Myxococcales</taxon>
        <taxon>Cystobacterineae</taxon>
        <taxon>Archangiaceae</taxon>
        <taxon>Archangium</taxon>
    </lineage>
</organism>
<proteinExistence type="predicted"/>
<evidence type="ECO:0000313" key="1">
    <source>
        <dbReference type="EMBL" id="MCY1080015.1"/>
    </source>
</evidence>
<sequence length="282" mass="32118">MSIYDSLIGAGQFAASRWRNAGFENRKEEQRLWAQMNVYRDFIYATGQVYLFEDYLKGLPPTSRPYMSNALAAHQDAATSQRSVELLLKAYAETTDPEQHQSASVLVHLVNFIADTGQLDACEDYINNRLDYAPLAIAHFTTRDEAEAWLKGPAEPPSPANILIGDEYYQAVYSREDNTRFMYRDYIIEQYIGELAARGIPPTAPSFETRAEAEAWLKDHPATPFDFASIAGEYYFAVHHKRLKRHTLHHVASALAKWEEMKRAAEQEKAQDAAAKTEREDE</sequence>
<protein>
    <submittedName>
        <fullName evidence="1">Uncharacterized protein</fullName>
    </submittedName>
</protein>
<reference evidence="1 2" key="1">
    <citation type="submission" date="2022-11" db="EMBL/GenBank/DDBJ databases">
        <title>Minimal conservation of predation-associated metabolite biosynthetic gene clusters underscores biosynthetic potential of Myxococcota including descriptions for ten novel species: Archangium lansinium sp. nov., Myxococcus landrumus sp. nov., Nannocystis bai.</title>
        <authorList>
            <person name="Ahearne A."/>
            <person name="Stevens C."/>
            <person name="Phillips K."/>
        </authorList>
    </citation>
    <scope>NUCLEOTIDE SEQUENCE [LARGE SCALE GENOMIC DNA]</scope>
    <source>
        <strain evidence="1 2">MIWBW</strain>
    </source>
</reference>
<evidence type="ECO:0000313" key="2">
    <source>
        <dbReference type="Proteomes" id="UP001207654"/>
    </source>
</evidence>
<dbReference type="Proteomes" id="UP001207654">
    <property type="component" value="Unassembled WGS sequence"/>
</dbReference>
<comment type="caution">
    <text evidence="1">The sequence shown here is derived from an EMBL/GenBank/DDBJ whole genome shotgun (WGS) entry which is preliminary data.</text>
</comment>
<name>A0ABT4AED6_9BACT</name>
<keyword evidence="2" id="KW-1185">Reference proteome</keyword>